<dbReference type="InParanoid" id="G0R5E8"/>
<dbReference type="eggNOG" id="KOG0714">
    <property type="taxonomic scope" value="Eukaryota"/>
</dbReference>
<protein>
    <recommendedName>
        <fullName evidence="2">Thioredoxin domain-containing protein</fullName>
    </recommendedName>
</protein>
<dbReference type="PANTHER" id="PTHR45184">
    <property type="entry name" value="DNAJ PROTEIN ERDJ3A"/>
    <property type="match status" value="1"/>
</dbReference>
<dbReference type="InterPro" id="IPR013766">
    <property type="entry name" value="Thioredoxin_domain"/>
</dbReference>
<evidence type="ECO:0000313" key="3">
    <source>
        <dbReference type="EMBL" id="EGR27306.1"/>
    </source>
</evidence>
<dbReference type="Pfam" id="PF00085">
    <property type="entry name" value="Thioredoxin"/>
    <property type="match status" value="1"/>
</dbReference>
<keyword evidence="4" id="KW-1185">Reference proteome</keyword>
<keyword evidence="1" id="KW-0732">Signal</keyword>
<dbReference type="InterPro" id="IPR052842">
    <property type="entry name" value="ER_Co-chaperone"/>
</dbReference>
<evidence type="ECO:0000256" key="1">
    <source>
        <dbReference type="SAM" id="SignalP"/>
    </source>
</evidence>
<dbReference type="OMA" id="FCYINNE"/>
<organism evidence="3 4">
    <name type="scientific">Ichthyophthirius multifiliis</name>
    <name type="common">White spot disease agent</name>
    <name type="synonym">Ich</name>
    <dbReference type="NCBI Taxonomy" id="5932"/>
    <lineage>
        <taxon>Eukaryota</taxon>
        <taxon>Sar</taxon>
        <taxon>Alveolata</taxon>
        <taxon>Ciliophora</taxon>
        <taxon>Intramacronucleata</taxon>
        <taxon>Oligohymenophorea</taxon>
        <taxon>Hymenostomatida</taxon>
        <taxon>Ophryoglenina</taxon>
        <taxon>Ichthyophthirius</taxon>
    </lineage>
</organism>
<feature type="chain" id="PRO_5012519730" description="Thioredoxin domain-containing protein" evidence="1">
    <location>
        <begin position="16"/>
        <end position="395"/>
    </location>
</feature>
<dbReference type="Gene3D" id="3.40.30.10">
    <property type="entry name" value="Glutaredoxin"/>
    <property type="match status" value="2"/>
</dbReference>
<feature type="domain" description="Thioredoxin" evidence="2">
    <location>
        <begin position="27"/>
        <end position="109"/>
    </location>
</feature>
<dbReference type="GeneID" id="14903377"/>
<dbReference type="RefSeq" id="XP_004024190.1">
    <property type="nucleotide sequence ID" value="XM_004024141.1"/>
</dbReference>
<dbReference type="CDD" id="cd02961">
    <property type="entry name" value="PDI_a_family"/>
    <property type="match status" value="1"/>
</dbReference>
<dbReference type="Proteomes" id="UP000008983">
    <property type="component" value="Unassembled WGS sequence"/>
</dbReference>
<accession>G0R5E8</accession>
<dbReference type="OrthoDB" id="427280at2759"/>
<dbReference type="SUPFAM" id="SSF52833">
    <property type="entry name" value="Thioredoxin-like"/>
    <property type="match status" value="3"/>
</dbReference>
<sequence length="395" mass="45487">MKVLIILLLLSIVLTKPLYDHNRSYVQRITQLNFQKQVQKLRDTSKYVSIIHFYKHSDGHSPKFAKDLDQFSSEYRGVFKIGAVDCDADSNICEKERITQFPTVRVYPPTPLPSVDVEVPSRELNTQAVLKLSARYLHDNSVEITSANIDTFVKEHEAVPKVLLFTDKTGNPIIYKALSVSFEGKLFLGIVRHTEELVVQKYNIRKFPSVIVLINTEKKPIIYKGEMKYQPIFEFLNVYSQTFVPGGNQESSATKPWLSEVVPEIHIKSNRDICLGQEGILCVVLLSSGRPQQKQIDVLKNLHQLYDRKIERGIQYKFMWLDCSIEQKWAVLFGFENKPKVVIINPGKRKRFIDHEGDLTVNELQKTFDKINGGDARFKRLADSQIPDFSIRKDL</sequence>
<evidence type="ECO:0000259" key="2">
    <source>
        <dbReference type="Pfam" id="PF00085"/>
    </source>
</evidence>
<dbReference type="STRING" id="857967.G0R5E8"/>
<proteinExistence type="predicted"/>
<dbReference type="PANTHER" id="PTHR45184:SF1">
    <property type="entry name" value="DNAJ PROTEIN ERDJ3A"/>
    <property type="match status" value="1"/>
</dbReference>
<reference evidence="3 4" key="1">
    <citation type="submission" date="2011-07" db="EMBL/GenBank/DDBJ databases">
        <authorList>
            <person name="Coyne R."/>
            <person name="Brami D."/>
            <person name="Johnson J."/>
            <person name="Hostetler J."/>
            <person name="Hannick L."/>
            <person name="Clark T."/>
            <person name="Cassidy-Hanley D."/>
            <person name="Inman J."/>
        </authorList>
    </citation>
    <scope>NUCLEOTIDE SEQUENCE [LARGE SCALE GENOMIC DNA]</scope>
    <source>
        <strain evidence="3 4">G5</strain>
    </source>
</reference>
<name>G0R5E8_ICHMU</name>
<gene>
    <name evidence="3" type="ORF">IMG5_198140</name>
</gene>
<dbReference type="EMBL" id="GL984369">
    <property type="protein sequence ID" value="EGR27306.1"/>
    <property type="molecule type" value="Genomic_DNA"/>
</dbReference>
<feature type="signal peptide" evidence="1">
    <location>
        <begin position="1"/>
        <end position="15"/>
    </location>
</feature>
<dbReference type="AlphaFoldDB" id="G0R5E8"/>
<dbReference type="InterPro" id="IPR036249">
    <property type="entry name" value="Thioredoxin-like_sf"/>
</dbReference>
<evidence type="ECO:0000313" key="4">
    <source>
        <dbReference type="Proteomes" id="UP000008983"/>
    </source>
</evidence>